<feature type="transmembrane region" description="Helical" evidence="1">
    <location>
        <begin position="14"/>
        <end position="30"/>
    </location>
</feature>
<keyword evidence="1" id="KW-0812">Transmembrane</keyword>
<name>A0AAU9JIX0_9CILI</name>
<evidence type="ECO:0000313" key="3">
    <source>
        <dbReference type="Proteomes" id="UP001162131"/>
    </source>
</evidence>
<sequence>MTRSLRHWHWVVNWLWWFAGTAAHLNYLLLNKDISVELINLLLMIQNMDSAKTMESFIIKNNNFYLLNLKI</sequence>
<accession>A0AAU9JIX0</accession>
<organism evidence="2 3">
    <name type="scientific">Blepharisma stoltei</name>
    <dbReference type="NCBI Taxonomy" id="1481888"/>
    <lineage>
        <taxon>Eukaryota</taxon>
        <taxon>Sar</taxon>
        <taxon>Alveolata</taxon>
        <taxon>Ciliophora</taxon>
        <taxon>Postciliodesmatophora</taxon>
        <taxon>Heterotrichea</taxon>
        <taxon>Heterotrichida</taxon>
        <taxon>Blepharismidae</taxon>
        <taxon>Blepharisma</taxon>
    </lineage>
</organism>
<evidence type="ECO:0000256" key="1">
    <source>
        <dbReference type="SAM" id="Phobius"/>
    </source>
</evidence>
<keyword evidence="3" id="KW-1185">Reference proteome</keyword>
<dbReference type="Proteomes" id="UP001162131">
    <property type="component" value="Unassembled WGS sequence"/>
</dbReference>
<dbReference type="EMBL" id="CAJZBQ010000037">
    <property type="protein sequence ID" value="CAG9325022.1"/>
    <property type="molecule type" value="Genomic_DNA"/>
</dbReference>
<comment type="caution">
    <text evidence="2">The sequence shown here is derived from an EMBL/GenBank/DDBJ whole genome shotgun (WGS) entry which is preliminary data.</text>
</comment>
<gene>
    <name evidence="2" type="ORF">BSTOLATCC_MIC37768</name>
</gene>
<evidence type="ECO:0000313" key="2">
    <source>
        <dbReference type="EMBL" id="CAG9325022.1"/>
    </source>
</evidence>
<protein>
    <submittedName>
        <fullName evidence="2">Uncharacterized protein</fullName>
    </submittedName>
</protein>
<keyword evidence="1" id="KW-0472">Membrane</keyword>
<proteinExistence type="predicted"/>
<reference evidence="2" key="1">
    <citation type="submission" date="2021-09" db="EMBL/GenBank/DDBJ databases">
        <authorList>
            <consortium name="AG Swart"/>
            <person name="Singh M."/>
            <person name="Singh A."/>
            <person name="Seah K."/>
            <person name="Emmerich C."/>
        </authorList>
    </citation>
    <scope>NUCLEOTIDE SEQUENCE</scope>
    <source>
        <strain evidence="2">ATCC30299</strain>
    </source>
</reference>
<dbReference type="AlphaFoldDB" id="A0AAU9JIX0"/>
<keyword evidence="1" id="KW-1133">Transmembrane helix</keyword>